<gene>
    <name evidence="2" type="ORF">SAMN05444422_102410</name>
</gene>
<proteinExistence type="predicted"/>
<accession>A0A1I1EEQ6</accession>
<dbReference type="Proteomes" id="UP000199161">
    <property type="component" value="Unassembled WGS sequence"/>
</dbReference>
<evidence type="ECO:0000256" key="1">
    <source>
        <dbReference type="SAM" id="Phobius"/>
    </source>
</evidence>
<sequence>MVDGGLEVEAFVLAGIAALVLIGAAVWYRGRSAPFDELEATLESRLEEALPAGRGTHLERPPRVRRIDVLDRDERGERSTAVAPVVRIDLETADTPGSELVFDYVAAVLEALHPELEDREASVARYDLEFAVGPDGLLVEGERRRVTVPPAFADRLLEEETYRAFDLRRDLERDDEANGTATVWGEPRR</sequence>
<organism evidence="2 3">
    <name type="scientific">Natronobacterium haloterrestre</name>
    <name type="common">Halobiforma haloterrestris</name>
    <dbReference type="NCBI Taxonomy" id="148448"/>
    <lineage>
        <taxon>Archaea</taxon>
        <taxon>Methanobacteriati</taxon>
        <taxon>Methanobacteriota</taxon>
        <taxon>Stenosarchaea group</taxon>
        <taxon>Halobacteria</taxon>
        <taxon>Halobacteriales</taxon>
        <taxon>Natrialbaceae</taxon>
        <taxon>Natronobacterium</taxon>
    </lineage>
</organism>
<keyword evidence="3" id="KW-1185">Reference proteome</keyword>
<evidence type="ECO:0000313" key="3">
    <source>
        <dbReference type="Proteomes" id="UP000199161"/>
    </source>
</evidence>
<keyword evidence="1" id="KW-0472">Membrane</keyword>
<dbReference type="OrthoDB" id="200669at2157"/>
<keyword evidence="1" id="KW-1133">Transmembrane helix</keyword>
<name>A0A1I1EEQ6_NATHA</name>
<protein>
    <submittedName>
        <fullName evidence="2">Uncharacterized protein</fullName>
    </submittedName>
</protein>
<feature type="transmembrane region" description="Helical" evidence="1">
    <location>
        <begin position="6"/>
        <end position="28"/>
    </location>
</feature>
<reference evidence="3" key="1">
    <citation type="submission" date="2016-10" db="EMBL/GenBank/DDBJ databases">
        <authorList>
            <person name="Varghese N."/>
            <person name="Submissions S."/>
        </authorList>
    </citation>
    <scope>NUCLEOTIDE SEQUENCE [LARGE SCALE GENOMIC DNA]</scope>
    <source>
        <strain evidence="3">DSM 13078</strain>
    </source>
</reference>
<evidence type="ECO:0000313" key="2">
    <source>
        <dbReference type="EMBL" id="SFB85517.1"/>
    </source>
</evidence>
<dbReference type="RefSeq" id="WP_089786234.1">
    <property type="nucleotide sequence ID" value="NZ_FOKW01000002.1"/>
</dbReference>
<dbReference type="EMBL" id="FOKW01000002">
    <property type="protein sequence ID" value="SFB85517.1"/>
    <property type="molecule type" value="Genomic_DNA"/>
</dbReference>
<keyword evidence="1" id="KW-0812">Transmembrane</keyword>
<dbReference type="AlphaFoldDB" id="A0A1I1EEQ6"/>